<reference evidence="1" key="2">
    <citation type="journal article" date="2023" name="Science">
        <title>Genomic signatures of disease resistance in endangered staghorn corals.</title>
        <authorList>
            <person name="Vollmer S.V."/>
            <person name="Selwyn J.D."/>
            <person name="Despard B.A."/>
            <person name="Roesel C.L."/>
        </authorList>
    </citation>
    <scope>NUCLEOTIDE SEQUENCE</scope>
    <source>
        <strain evidence="1">K2</strain>
    </source>
</reference>
<keyword evidence="2" id="KW-1185">Reference proteome</keyword>
<evidence type="ECO:0000313" key="1">
    <source>
        <dbReference type="EMBL" id="KAK2563985.1"/>
    </source>
</evidence>
<reference evidence="1" key="1">
    <citation type="journal article" date="2023" name="G3 (Bethesda)">
        <title>Whole genome assembly and annotation of the endangered Caribbean coral Acropora cervicornis.</title>
        <authorList>
            <person name="Selwyn J.D."/>
            <person name="Vollmer S.V."/>
        </authorList>
    </citation>
    <scope>NUCLEOTIDE SEQUENCE</scope>
    <source>
        <strain evidence="1">K2</strain>
    </source>
</reference>
<dbReference type="Proteomes" id="UP001249851">
    <property type="component" value="Unassembled WGS sequence"/>
</dbReference>
<evidence type="ECO:0000313" key="2">
    <source>
        <dbReference type="Proteomes" id="UP001249851"/>
    </source>
</evidence>
<name>A0AAD9QME9_ACRCE</name>
<sequence length="59" mass="6620">MKLPDAPKAIIVWDTFKGQNNNDVRALLEKNSIAEVVVPAYTTAFYQPLDVSVNRPCEK</sequence>
<dbReference type="EMBL" id="JARQWQ010000023">
    <property type="protein sequence ID" value="KAK2563985.1"/>
    <property type="molecule type" value="Genomic_DNA"/>
</dbReference>
<dbReference type="AlphaFoldDB" id="A0AAD9QME9"/>
<organism evidence="1 2">
    <name type="scientific">Acropora cervicornis</name>
    <name type="common">Staghorn coral</name>
    <dbReference type="NCBI Taxonomy" id="6130"/>
    <lineage>
        <taxon>Eukaryota</taxon>
        <taxon>Metazoa</taxon>
        <taxon>Cnidaria</taxon>
        <taxon>Anthozoa</taxon>
        <taxon>Hexacorallia</taxon>
        <taxon>Scleractinia</taxon>
        <taxon>Astrocoeniina</taxon>
        <taxon>Acroporidae</taxon>
        <taxon>Acropora</taxon>
    </lineage>
</organism>
<proteinExistence type="predicted"/>
<gene>
    <name evidence="1" type="ORF">P5673_012189</name>
</gene>
<comment type="caution">
    <text evidence="1">The sequence shown here is derived from an EMBL/GenBank/DDBJ whole genome shotgun (WGS) entry which is preliminary data.</text>
</comment>
<accession>A0AAD9QME9</accession>
<protein>
    <submittedName>
        <fullName evidence="1">Uncharacterized protein</fullName>
    </submittedName>
</protein>